<evidence type="ECO:0000256" key="5">
    <source>
        <dbReference type="ARBA" id="ARBA00022679"/>
    </source>
</evidence>
<reference evidence="20 21" key="1">
    <citation type="journal article" date="2016" name="Nat. Commun.">
        <title>Thousands of microbial genomes shed light on interconnected biogeochemical processes in an aquifer system.</title>
        <authorList>
            <person name="Anantharaman K."/>
            <person name="Brown C.T."/>
            <person name="Hug L.A."/>
            <person name="Sharon I."/>
            <person name="Castelle C.J."/>
            <person name="Probst A.J."/>
            <person name="Thomas B.C."/>
            <person name="Singh A."/>
            <person name="Wilkins M.J."/>
            <person name="Karaoz U."/>
            <person name="Brodie E.L."/>
            <person name="Williams K.H."/>
            <person name="Hubbard S.S."/>
            <person name="Banfield J.F."/>
        </authorList>
    </citation>
    <scope>NUCLEOTIDE SEQUENCE [LARGE SCALE GENOMIC DNA]</scope>
</reference>
<dbReference type="InterPro" id="IPR000829">
    <property type="entry name" value="DAGK"/>
</dbReference>
<keyword evidence="4" id="KW-0444">Lipid biosynthesis</keyword>
<dbReference type="Pfam" id="PF01219">
    <property type="entry name" value="DAGK_prokar"/>
    <property type="match status" value="1"/>
</dbReference>
<evidence type="ECO:0000256" key="11">
    <source>
        <dbReference type="ARBA" id="ARBA00023098"/>
    </source>
</evidence>
<keyword evidence="5" id="KW-0808">Transferase</keyword>
<comment type="similarity">
    <text evidence="2">Belongs to the bacterial diacylglycerol kinase family.</text>
</comment>
<keyword evidence="14" id="KW-1208">Phospholipid metabolism</keyword>
<dbReference type="InterPro" id="IPR033717">
    <property type="entry name" value="UDPK"/>
</dbReference>
<feature type="binding site" evidence="16">
    <location>
        <position position="68"/>
    </location>
    <ligand>
        <name>substrate</name>
    </ligand>
</feature>
<evidence type="ECO:0000256" key="16">
    <source>
        <dbReference type="PIRSR" id="PIRSR600829-2"/>
    </source>
</evidence>
<dbReference type="GO" id="GO:0046872">
    <property type="term" value="F:metal ion binding"/>
    <property type="evidence" value="ECO:0007669"/>
    <property type="project" value="UniProtKB-KW"/>
</dbReference>
<accession>A0A1G1W7U5</accession>
<keyword evidence="11" id="KW-0443">Lipid metabolism</keyword>
<dbReference type="GO" id="GO:0005886">
    <property type="term" value="C:plasma membrane"/>
    <property type="evidence" value="ECO:0007669"/>
    <property type="project" value="UniProtKB-SubCell"/>
</dbReference>
<evidence type="ECO:0000256" key="8">
    <source>
        <dbReference type="ARBA" id="ARBA00022777"/>
    </source>
</evidence>
<comment type="caution">
    <text evidence="20">The sequence shown here is derived from an EMBL/GenBank/DDBJ whole genome shotgun (WGS) entry which is preliminary data.</text>
</comment>
<keyword evidence="12 19" id="KW-0472">Membrane</keyword>
<keyword evidence="18" id="KW-0479">Metal-binding</keyword>
<gene>
    <name evidence="20" type="ORF">A2Y57_04435</name>
</gene>
<keyword evidence="3" id="KW-1003">Cell membrane</keyword>
<evidence type="ECO:0000256" key="18">
    <source>
        <dbReference type="PIRSR" id="PIRSR600829-4"/>
    </source>
</evidence>
<dbReference type="GO" id="GO:0008654">
    <property type="term" value="P:phospholipid biosynthetic process"/>
    <property type="evidence" value="ECO:0007669"/>
    <property type="project" value="UniProtKB-KW"/>
</dbReference>
<keyword evidence="9 17" id="KW-0067">ATP-binding</keyword>
<keyword evidence="10 19" id="KW-1133">Transmembrane helix</keyword>
<evidence type="ECO:0000256" key="14">
    <source>
        <dbReference type="ARBA" id="ARBA00023264"/>
    </source>
</evidence>
<name>A0A1G1W7U5_9BACT</name>
<evidence type="ECO:0000256" key="10">
    <source>
        <dbReference type="ARBA" id="ARBA00022989"/>
    </source>
</evidence>
<evidence type="ECO:0000256" key="1">
    <source>
        <dbReference type="ARBA" id="ARBA00004651"/>
    </source>
</evidence>
<feature type="transmembrane region" description="Helical" evidence="19">
    <location>
        <begin position="34"/>
        <end position="67"/>
    </location>
</feature>
<dbReference type="GO" id="GO:0016301">
    <property type="term" value="F:kinase activity"/>
    <property type="evidence" value="ECO:0007669"/>
    <property type="project" value="UniProtKB-KW"/>
</dbReference>
<dbReference type="InterPro" id="IPR036945">
    <property type="entry name" value="DAGK_sf"/>
</dbReference>
<feature type="active site" description="Proton acceptor" evidence="15">
    <location>
        <position position="68"/>
    </location>
</feature>
<evidence type="ECO:0000313" key="21">
    <source>
        <dbReference type="Proteomes" id="UP000177103"/>
    </source>
</evidence>
<keyword evidence="6 19" id="KW-0812">Transmembrane</keyword>
<evidence type="ECO:0000313" key="20">
    <source>
        <dbReference type="EMBL" id="OGY23746.1"/>
    </source>
</evidence>
<evidence type="ECO:0000256" key="2">
    <source>
        <dbReference type="ARBA" id="ARBA00005967"/>
    </source>
</evidence>
<keyword evidence="8" id="KW-0418">Kinase</keyword>
<organism evidence="20 21">
    <name type="scientific">Candidatus Woykebacteria bacterium RBG_13_40_7b</name>
    <dbReference type="NCBI Taxonomy" id="1802594"/>
    <lineage>
        <taxon>Bacteria</taxon>
        <taxon>Candidatus Woykeibacteriota</taxon>
    </lineage>
</organism>
<feature type="binding site" evidence="18">
    <location>
        <position position="75"/>
    </location>
    <ligand>
        <name>a divalent metal cation</name>
        <dbReference type="ChEBI" id="CHEBI:60240"/>
    </ligand>
</feature>
<dbReference type="GO" id="GO:0005524">
    <property type="term" value="F:ATP binding"/>
    <property type="evidence" value="ECO:0007669"/>
    <property type="project" value="UniProtKB-KW"/>
</dbReference>
<dbReference type="AlphaFoldDB" id="A0A1G1W7U5"/>
<sequence>MVKNFPSRSPLGLNESYQGLREIFLSQRNFRIQLFIAFITILAGFIFGISFFEWLVLLILIALVLGFEVINTGLEKTLDLVEKDLHEDVRIAKDISAGAVLLVSIAAALAGLLIFLPKIIRII</sequence>
<evidence type="ECO:0000256" key="15">
    <source>
        <dbReference type="PIRSR" id="PIRSR600829-1"/>
    </source>
</evidence>
<proteinExistence type="inferred from homology"/>
<evidence type="ECO:0000256" key="17">
    <source>
        <dbReference type="PIRSR" id="PIRSR600829-3"/>
    </source>
</evidence>
<keyword evidence="18" id="KW-0460">Magnesium</keyword>
<evidence type="ECO:0000256" key="3">
    <source>
        <dbReference type="ARBA" id="ARBA00022475"/>
    </source>
</evidence>
<evidence type="ECO:0008006" key="22">
    <source>
        <dbReference type="Google" id="ProtNLM"/>
    </source>
</evidence>
<dbReference type="Proteomes" id="UP000177103">
    <property type="component" value="Unassembled WGS sequence"/>
</dbReference>
<evidence type="ECO:0000256" key="7">
    <source>
        <dbReference type="ARBA" id="ARBA00022741"/>
    </source>
</evidence>
<dbReference type="EMBL" id="MHCQ01000039">
    <property type="protein sequence ID" value="OGY23746.1"/>
    <property type="molecule type" value="Genomic_DNA"/>
</dbReference>
<feature type="binding site" evidence="17">
    <location>
        <position position="75"/>
    </location>
    <ligand>
        <name>ATP</name>
        <dbReference type="ChEBI" id="CHEBI:30616"/>
    </ligand>
</feature>
<evidence type="ECO:0000256" key="4">
    <source>
        <dbReference type="ARBA" id="ARBA00022516"/>
    </source>
</evidence>
<evidence type="ECO:0000256" key="19">
    <source>
        <dbReference type="SAM" id="Phobius"/>
    </source>
</evidence>
<comment type="cofactor">
    <cofactor evidence="18">
        <name>Mg(2+)</name>
        <dbReference type="ChEBI" id="CHEBI:18420"/>
    </cofactor>
    <text evidence="18">Mn(2+), Zn(2+), Cd(2+) and Co(2+) support activity to lesser extents.</text>
</comment>
<dbReference type="Gene3D" id="1.10.287.3610">
    <property type="match status" value="1"/>
</dbReference>
<feature type="transmembrane region" description="Helical" evidence="19">
    <location>
        <begin position="95"/>
        <end position="116"/>
    </location>
</feature>
<keyword evidence="7 17" id="KW-0547">Nucleotide-binding</keyword>
<dbReference type="PANTHER" id="PTHR34299:SF1">
    <property type="entry name" value="DIACYLGLYCEROL KINASE"/>
    <property type="match status" value="1"/>
</dbReference>
<feature type="binding site" evidence="17">
    <location>
        <begin position="93"/>
        <end position="94"/>
    </location>
    <ligand>
        <name>ATP</name>
        <dbReference type="ChEBI" id="CHEBI:30616"/>
    </ligand>
</feature>
<evidence type="ECO:0000256" key="13">
    <source>
        <dbReference type="ARBA" id="ARBA00023209"/>
    </source>
</evidence>
<evidence type="ECO:0000256" key="6">
    <source>
        <dbReference type="ARBA" id="ARBA00022692"/>
    </source>
</evidence>
<evidence type="ECO:0000256" key="12">
    <source>
        <dbReference type="ARBA" id="ARBA00023136"/>
    </source>
</evidence>
<keyword evidence="13" id="KW-0594">Phospholipid biosynthesis</keyword>
<dbReference type="CDD" id="cd14265">
    <property type="entry name" value="UDPK_IM_like"/>
    <property type="match status" value="1"/>
</dbReference>
<dbReference type="PANTHER" id="PTHR34299">
    <property type="entry name" value="DIACYLGLYCEROL KINASE"/>
    <property type="match status" value="1"/>
</dbReference>
<protein>
    <recommendedName>
        <fullName evidence="22">Diacylglycerol kinase</fullName>
    </recommendedName>
</protein>
<comment type="subcellular location">
    <subcellularLocation>
        <location evidence="1">Cell membrane</location>
        <topology evidence="1">Multi-pass membrane protein</topology>
    </subcellularLocation>
</comment>
<evidence type="ECO:0000256" key="9">
    <source>
        <dbReference type="ARBA" id="ARBA00022840"/>
    </source>
</evidence>